<dbReference type="PRINTS" id="PR00420">
    <property type="entry name" value="RNGMNOXGNASE"/>
</dbReference>
<dbReference type="Pfam" id="PF21274">
    <property type="entry name" value="Rng_hyd_C"/>
    <property type="match status" value="1"/>
</dbReference>
<sequence>MPDPAIGPQPRAAGYPFDYDVVIAGAGPAGLMLAAEVQAGGASVILFERLTEIAPILKAGTLTRPGIEALYRRGLLPALRRAQAAKEWSGSFLATRRPDGTSALPRFAGHFAAISLNAEMLDESDPDLAGLCPPDLVVLVHQKQVEALLAEHAAALGVPVRRGVAVTGFEQDAEGVTVTTGRGPIRCGWLVGCDGGRSTVRKLAGFDFPGTAPEITAYHAVADIAGGADLEIGWHASTTGVYVNDPPRRRITTIAFDGAPADRDTPATAAELQASIRYVTGADVTVTGITSLTRFTDNTRQATTYRRGRVLLAGDAAHVHPPFGGQGLNLSLGDAMNLGWKLAATARGTAPEGLLDTYPAERHPIGAWVLDWTRAQIALMRPDRHARALREVVGDLARTVDGATYFAKKISGVGQRYQLPGDHPLVGASTPDYELADGSRIADHLHDGRALLLDPSGTRQDLAVPYRDRLRTVTTAPVDGEAPAALLVRPDGYVAWAGEPDRDTLDQALRTWLGAP</sequence>
<dbReference type="InterPro" id="IPR050641">
    <property type="entry name" value="RIFMO-like"/>
</dbReference>
<evidence type="ECO:0000259" key="4">
    <source>
        <dbReference type="Pfam" id="PF01494"/>
    </source>
</evidence>
<evidence type="ECO:0000256" key="1">
    <source>
        <dbReference type="ARBA" id="ARBA00001974"/>
    </source>
</evidence>
<comment type="caution">
    <text evidence="5">The sequence shown here is derived from an EMBL/GenBank/DDBJ whole genome shotgun (WGS) entry which is preliminary data.</text>
</comment>
<dbReference type="Proteomes" id="UP001500689">
    <property type="component" value="Unassembled WGS sequence"/>
</dbReference>
<organism evidence="5 6">
    <name type="scientific">Amycolatopsis ultiminotia</name>
    <dbReference type="NCBI Taxonomy" id="543629"/>
    <lineage>
        <taxon>Bacteria</taxon>
        <taxon>Bacillati</taxon>
        <taxon>Actinomycetota</taxon>
        <taxon>Actinomycetes</taxon>
        <taxon>Pseudonocardiales</taxon>
        <taxon>Pseudonocardiaceae</taxon>
        <taxon>Amycolatopsis</taxon>
    </lineage>
</organism>
<dbReference type="EMBL" id="BAAAZN010000014">
    <property type="protein sequence ID" value="GAA3566707.1"/>
    <property type="molecule type" value="Genomic_DNA"/>
</dbReference>
<reference evidence="6" key="1">
    <citation type="journal article" date="2019" name="Int. J. Syst. Evol. Microbiol.">
        <title>The Global Catalogue of Microorganisms (GCM) 10K type strain sequencing project: providing services to taxonomists for standard genome sequencing and annotation.</title>
        <authorList>
            <consortium name="The Broad Institute Genomics Platform"/>
            <consortium name="The Broad Institute Genome Sequencing Center for Infectious Disease"/>
            <person name="Wu L."/>
            <person name="Ma J."/>
        </authorList>
    </citation>
    <scope>NUCLEOTIDE SEQUENCE [LARGE SCALE GENOMIC DNA]</scope>
    <source>
        <strain evidence="6">JCM 16898</strain>
    </source>
</reference>
<accession>A0ABP6XGZ6</accession>
<evidence type="ECO:0000256" key="3">
    <source>
        <dbReference type="ARBA" id="ARBA00022827"/>
    </source>
</evidence>
<dbReference type="SUPFAM" id="SSF51905">
    <property type="entry name" value="FAD/NAD(P)-binding domain"/>
    <property type="match status" value="1"/>
</dbReference>
<dbReference type="Gene3D" id="3.40.30.120">
    <property type="match status" value="1"/>
</dbReference>
<evidence type="ECO:0000313" key="6">
    <source>
        <dbReference type="Proteomes" id="UP001500689"/>
    </source>
</evidence>
<gene>
    <name evidence="5" type="ORF">GCM10022222_58240</name>
</gene>
<dbReference type="GO" id="GO:0004497">
    <property type="term" value="F:monooxygenase activity"/>
    <property type="evidence" value="ECO:0007669"/>
    <property type="project" value="UniProtKB-KW"/>
</dbReference>
<comment type="cofactor">
    <cofactor evidence="1">
        <name>FAD</name>
        <dbReference type="ChEBI" id="CHEBI:57692"/>
    </cofactor>
</comment>
<keyword evidence="5" id="KW-0503">Monooxygenase</keyword>
<dbReference type="Pfam" id="PF01494">
    <property type="entry name" value="FAD_binding_3"/>
    <property type="match status" value="1"/>
</dbReference>
<keyword evidence="2" id="KW-0285">Flavoprotein</keyword>
<name>A0ABP6XGZ6_9PSEU</name>
<protein>
    <submittedName>
        <fullName evidence="5">FAD-dependent monooxygenase</fullName>
    </submittedName>
</protein>
<evidence type="ECO:0000313" key="5">
    <source>
        <dbReference type="EMBL" id="GAA3566707.1"/>
    </source>
</evidence>
<keyword evidence="3" id="KW-0274">FAD</keyword>
<dbReference type="InterPro" id="IPR002938">
    <property type="entry name" value="FAD-bd"/>
</dbReference>
<dbReference type="PANTHER" id="PTHR43004">
    <property type="entry name" value="TRK SYSTEM POTASSIUM UPTAKE PROTEIN"/>
    <property type="match status" value="1"/>
</dbReference>
<feature type="domain" description="FAD-binding" evidence="4">
    <location>
        <begin position="18"/>
        <end position="372"/>
    </location>
</feature>
<dbReference type="Gene3D" id="3.50.50.60">
    <property type="entry name" value="FAD/NAD(P)-binding domain"/>
    <property type="match status" value="2"/>
</dbReference>
<evidence type="ECO:0000256" key="2">
    <source>
        <dbReference type="ARBA" id="ARBA00022630"/>
    </source>
</evidence>
<dbReference type="RefSeq" id="WP_344865493.1">
    <property type="nucleotide sequence ID" value="NZ_BAAAZN010000014.1"/>
</dbReference>
<keyword evidence="6" id="KW-1185">Reference proteome</keyword>
<proteinExistence type="predicted"/>
<dbReference type="InterPro" id="IPR036188">
    <property type="entry name" value="FAD/NAD-bd_sf"/>
</dbReference>
<keyword evidence="5" id="KW-0560">Oxidoreductase</keyword>
<dbReference type="PANTHER" id="PTHR43004:SF19">
    <property type="entry name" value="BINDING MONOOXYGENASE, PUTATIVE (JCVI)-RELATED"/>
    <property type="match status" value="1"/>
</dbReference>